<name>A0A0C3KC33_9AGAM</name>
<dbReference type="EMBL" id="KN823246">
    <property type="protein sequence ID" value="KIO19013.1"/>
    <property type="molecule type" value="Genomic_DNA"/>
</dbReference>
<dbReference type="AlphaFoldDB" id="A0A0C3KC33"/>
<organism evidence="1 2">
    <name type="scientific">Tulasnella calospora MUT 4182</name>
    <dbReference type="NCBI Taxonomy" id="1051891"/>
    <lineage>
        <taxon>Eukaryota</taxon>
        <taxon>Fungi</taxon>
        <taxon>Dikarya</taxon>
        <taxon>Basidiomycota</taxon>
        <taxon>Agaricomycotina</taxon>
        <taxon>Agaricomycetes</taxon>
        <taxon>Cantharellales</taxon>
        <taxon>Tulasnellaceae</taxon>
        <taxon>Tulasnella</taxon>
    </lineage>
</organism>
<reference evidence="1 2" key="1">
    <citation type="submission" date="2014-04" db="EMBL/GenBank/DDBJ databases">
        <authorList>
            <consortium name="DOE Joint Genome Institute"/>
            <person name="Kuo A."/>
            <person name="Girlanda M."/>
            <person name="Perotto S."/>
            <person name="Kohler A."/>
            <person name="Nagy L.G."/>
            <person name="Floudas D."/>
            <person name="Copeland A."/>
            <person name="Barry K.W."/>
            <person name="Cichocki N."/>
            <person name="Veneault-Fourrey C."/>
            <person name="LaButti K."/>
            <person name="Lindquist E.A."/>
            <person name="Lipzen A."/>
            <person name="Lundell T."/>
            <person name="Morin E."/>
            <person name="Murat C."/>
            <person name="Sun H."/>
            <person name="Tunlid A."/>
            <person name="Henrissat B."/>
            <person name="Grigoriev I.V."/>
            <person name="Hibbett D.S."/>
            <person name="Martin F."/>
            <person name="Nordberg H.P."/>
            <person name="Cantor M.N."/>
            <person name="Hua S.X."/>
        </authorList>
    </citation>
    <scope>NUCLEOTIDE SEQUENCE [LARGE SCALE GENOMIC DNA]</scope>
    <source>
        <strain evidence="1 2">MUT 4182</strain>
    </source>
</reference>
<accession>A0A0C3KC33</accession>
<dbReference type="HOGENOM" id="CLU_2998186_0_0_1"/>
<proteinExistence type="predicted"/>
<dbReference type="Proteomes" id="UP000054248">
    <property type="component" value="Unassembled WGS sequence"/>
</dbReference>
<evidence type="ECO:0000313" key="2">
    <source>
        <dbReference type="Proteomes" id="UP000054248"/>
    </source>
</evidence>
<sequence length="57" mass="6717">MRAWRRLEVLLSLNRIEGRRKLDSRSLFPILMGGERSRSTNPQSLYFPVFHLASPLF</sequence>
<gene>
    <name evidence="1" type="ORF">M407DRAFT_246323</name>
</gene>
<keyword evidence="2" id="KW-1185">Reference proteome</keyword>
<evidence type="ECO:0000313" key="1">
    <source>
        <dbReference type="EMBL" id="KIO19013.1"/>
    </source>
</evidence>
<protein>
    <submittedName>
        <fullName evidence="1">Uncharacterized protein</fullName>
    </submittedName>
</protein>
<reference evidence="2" key="2">
    <citation type="submission" date="2015-01" db="EMBL/GenBank/DDBJ databases">
        <title>Evolutionary Origins and Diversification of the Mycorrhizal Mutualists.</title>
        <authorList>
            <consortium name="DOE Joint Genome Institute"/>
            <consortium name="Mycorrhizal Genomics Consortium"/>
            <person name="Kohler A."/>
            <person name="Kuo A."/>
            <person name="Nagy L.G."/>
            <person name="Floudas D."/>
            <person name="Copeland A."/>
            <person name="Barry K.W."/>
            <person name="Cichocki N."/>
            <person name="Veneault-Fourrey C."/>
            <person name="LaButti K."/>
            <person name="Lindquist E.A."/>
            <person name="Lipzen A."/>
            <person name="Lundell T."/>
            <person name="Morin E."/>
            <person name="Murat C."/>
            <person name="Riley R."/>
            <person name="Ohm R."/>
            <person name="Sun H."/>
            <person name="Tunlid A."/>
            <person name="Henrissat B."/>
            <person name="Grigoriev I.V."/>
            <person name="Hibbett D.S."/>
            <person name="Martin F."/>
        </authorList>
    </citation>
    <scope>NUCLEOTIDE SEQUENCE [LARGE SCALE GENOMIC DNA]</scope>
    <source>
        <strain evidence="2">MUT 4182</strain>
    </source>
</reference>